<sequence length="529" mass="60158">IEVVNTPEFKAAVKALMRLEQPAYHMAFPKPETLKISKIIGKGARMIVGAALEMEMLERMTSQVFAKDMQENRWTTPSKIGIHNDEWNRLYNEHAGKFAYATDYSFQDLRMPRPFSAASVSMRMEGLPNTFTYMGQHYRTADLQRAMTHGVVDSIVVGPTGQVWSRHQGIPSGMYNTAPINTTNHCILNPYIALESGVPYRVVKDVVESQYGDDNLKSSVIPFLSLKEVERVSRELNMPFTKDAFGVYMPKEGPIPMSGVFLQRTFQRMMDGTVTARFQPDRLMAKFMTAHSFVETKEQSIDRAVNMLNLTGNCPREYGIISSYIRDMGGKAKSYTEIMRTHYLPQGSNILSMDQRINDMQKSGIEGNKGAQNTGELTRYTAMQMVELREALAAAHKFVGDNFTRSESRYWKGVSSRIKFWAAEHDVRTSKGTGLGGGPPRRHVINADLYLSEYYERFGFGVLRFTPMKLHLGISQNVLVERIRLPIQREVSSELAIVQTLTCEIRGVMGWAKKFLNHVPRVEWINKQW</sequence>
<name>A0A6L2ZL58_9ZZZZ</name>
<dbReference type="GO" id="GO:0006351">
    <property type="term" value="P:DNA-templated transcription"/>
    <property type="evidence" value="ECO:0007669"/>
    <property type="project" value="InterPro"/>
</dbReference>
<feature type="non-terminal residue" evidence="2">
    <location>
        <position position="1"/>
    </location>
</feature>
<dbReference type="GO" id="GO:0003968">
    <property type="term" value="F:RNA-directed RNA polymerase activity"/>
    <property type="evidence" value="ECO:0007669"/>
    <property type="project" value="UniProtKB-KW"/>
</dbReference>
<dbReference type="AlphaFoldDB" id="A0A6L2ZL58"/>
<dbReference type="InterPro" id="IPR043128">
    <property type="entry name" value="Rev_trsase/Diguanyl_cyclase"/>
</dbReference>
<dbReference type="EMBL" id="BLWB01000033">
    <property type="protein sequence ID" value="GFM95161.1"/>
    <property type="molecule type" value="Genomic_RNA"/>
</dbReference>
<gene>
    <name evidence="2" type="ORF">MMARV_C033P1</name>
</gene>
<feature type="non-terminal residue" evidence="2">
    <location>
        <position position="529"/>
    </location>
</feature>
<dbReference type="SUPFAM" id="SSF56672">
    <property type="entry name" value="DNA/RNA polymerases"/>
    <property type="match status" value="1"/>
</dbReference>
<reference evidence="2" key="1">
    <citation type="submission" date="2020-05" db="EMBL/GenBank/DDBJ databases">
        <title>Diverged and active partitiviruses in Lichen.</title>
        <authorList>
            <person name="Urayama S."/>
            <person name="Doi N."/>
            <person name="Kondo F."/>
            <person name="Chiba Y."/>
            <person name="Takaki Y."/>
            <person name="Hirai M."/>
            <person name="Minegishi Y."/>
            <person name="Hagiwara D."/>
            <person name="Nunoura T."/>
        </authorList>
    </citation>
    <scope>NUCLEOTIDE SEQUENCE</scope>
</reference>
<dbReference type="Pfam" id="PF00680">
    <property type="entry name" value="RdRP_1"/>
    <property type="match status" value="1"/>
</dbReference>
<accession>A0A6L2ZL58</accession>
<dbReference type="InterPro" id="IPR043502">
    <property type="entry name" value="DNA/RNA_pol_sf"/>
</dbReference>
<keyword evidence="2" id="KW-0808">Transferase</keyword>
<evidence type="ECO:0000313" key="2">
    <source>
        <dbReference type="EMBL" id="GFM95161.1"/>
    </source>
</evidence>
<feature type="domain" description="RNA-directed RNA polymerase C-terminal" evidence="1">
    <location>
        <begin position="24"/>
        <end position="272"/>
    </location>
</feature>
<proteinExistence type="predicted"/>
<dbReference type="Gene3D" id="3.30.70.270">
    <property type="match status" value="1"/>
</dbReference>
<comment type="caution">
    <text evidence="2">The sequence shown here is derived from an EMBL/GenBank/DDBJ whole genome shotgun (WGS) entry which is preliminary data.</text>
</comment>
<evidence type="ECO:0000259" key="1">
    <source>
        <dbReference type="Pfam" id="PF00680"/>
    </source>
</evidence>
<dbReference type="InterPro" id="IPR001205">
    <property type="entry name" value="RNA-dir_pol_C"/>
</dbReference>
<keyword evidence="2" id="KW-0548">Nucleotidyltransferase</keyword>
<dbReference type="GO" id="GO:0003723">
    <property type="term" value="F:RNA binding"/>
    <property type="evidence" value="ECO:0007669"/>
    <property type="project" value="InterPro"/>
</dbReference>
<keyword evidence="2" id="KW-0696">RNA-directed RNA polymerase</keyword>
<protein>
    <submittedName>
        <fullName evidence="2">RNA-dependent RNA polymerase</fullName>
    </submittedName>
</protein>
<organism evidence="2">
    <name type="scientific">viral metagenome</name>
    <dbReference type="NCBI Taxonomy" id="1070528"/>
    <lineage>
        <taxon>unclassified sequences</taxon>
        <taxon>metagenomes</taxon>
        <taxon>organismal metagenomes</taxon>
    </lineage>
</organism>